<dbReference type="InterPro" id="IPR016085">
    <property type="entry name" value="Protease_inh_B-barrel_dom"/>
</dbReference>
<evidence type="ECO:0008006" key="3">
    <source>
        <dbReference type="Google" id="ProtNLM"/>
    </source>
</evidence>
<reference evidence="1 2" key="1">
    <citation type="submission" date="2019-04" db="EMBL/GenBank/DDBJ databases">
        <title>Genome sequence of strain shin9-1.</title>
        <authorList>
            <person name="Gao J."/>
            <person name="Sun J."/>
        </authorList>
    </citation>
    <scope>NUCLEOTIDE SEQUENCE [LARGE SCALE GENOMIC DNA]</scope>
    <source>
        <strain evidence="2">shin9-1</strain>
    </source>
</reference>
<dbReference type="SUPFAM" id="SSF50882">
    <property type="entry name" value="beta-Barrel protease inhibitors"/>
    <property type="match status" value="1"/>
</dbReference>
<proteinExistence type="predicted"/>
<dbReference type="EMBL" id="STGV01000005">
    <property type="protein sequence ID" value="THV21581.1"/>
    <property type="molecule type" value="Genomic_DNA"/>
</dbReference>
<dbReference type="Proteomes" id="UP000308828">
    <property type="component" value="Unassembled WGS sequence"/>
</dbReference>
<dbReference type="PROSITE" id="PS51257">
    <property type="entry name" value="PROKAR_LIPOPROTEIN"/>
    <property type="match status" value="1"/>
</dbReference>
<dbReference type="Gene3D" id="2.40.128.10">
    <property type="match status" value="1"/>
</dbReference>
<accession>A0A4S8NXC5</accession>
<dbReference type="AlphaFoldDB" id="A0A4S8NXC5"/>
<comment type="caution">
    <text evidence="1">The sequence shown here is derived from an EMBL/GenBank/DDBJ whole genome shotgun (WGS) entry which is preliminary data.</text>
</comment>
<protein>
    <recommendedName>
        <fullName evidence="3">Alkaline proteinase inhibitor/ Outer membrane lipoprotein Omp19 domain-containing protein</fullName>
    </recommendedName>
</protein>
<dbReference type="OrthoDB" id="8116606at2"/>
<dbReference type="GO" id="GO:0004866">
    <property type="term" value="F:endopeptidase inhibitor activity"/>
    <property type="evidence" value="ECO:0007669"/>
    <property type="project" value="InterPro"/>
</dbReference>
<evidence type="ECO:0000313" key="2">
    <source>
        <dbReference type="Proteomes" id="UP000308828"/>
    </source>
</evidence>
<gene>
    <name evidence="1" type="ORF">FAA97_16350</name>
</gene>
<sequence>MKAIRVVLSVSAGAACFAAVGLSIFGASLSANGVIAAPATDPLISGAIPRPAGAGPAAVTDLAALAASPPAIFSLSNFTTRSVCLVERGGRLAAGNRNFYAPAECEAVWPGLPLATAWAETESGEVHLLDADGRAVLSLVRGRNFAYQLSRPGGPDLALLMLP</sequence>
<dbReference type="RefSeq" id="WP_136599626.1">
    <property type="nucleotide sequence ID" value="NZ_STGV01000005.1"/>
</dbReference>
<keyword evidence="2" id="KW-1185">Reference proteome</keyword>
<name>A0A4S8NXC5_9HYPH</name>
<organism evidence="1 2">
    <name type="scientific">Peteryoungia ipomoeae</name>
    <dbReference type="NCBI Taxonomy" id="1210932"/>
    <lineage>
        <taxon>Bacteria</taxon>
        <taxon>Pseudomonadati</taxon>
        <taxon>Pseudomonadota</taxon>
        <taxon>Alphaproteobacteria</taxon>
        <taxon>Hyphomicrobiales</taxon>
        <taxon>Rhizobiaceae</taxon>
        <taxon>Peteryoungia</taxon>
    </lineage>
</organism>
<evidence type="ECO:0000313" key="1">
    <source>
        <dbReference type="EMBL" id="THV21581.1"/>
    </source>
</evidence>